<accession>A0A455T8E1</accession>
<protein>
    <submittedName>
        <fullName evidence="2">Carboxymethylenebutenolidase</fullName>
    </submittedName>
</protein>
<organism evidence="2">
    <name type="scientific">Thermogemmatispora argillosa</name>
    <dbReference type="NCBI Taxonomy" id="2045280"/>
    <lineage>
        <taxon>Bacteria</taxon>
        <taxon>Bacillati</taxon>
        <taxon>Chloroflexota</taxon>
        <taxon>Ktedonobacteria</taxon>
        <taxon>Thermogemmatisporales</taxon>
        <taxon>Thermogemmatisporaceae</taxon>
        <taxon>Thermogemmatispora</taxon>
    </lineage>
</organism>
<dbReference type="PANTHER" id="PTHR46623">
    <property type="entry name" value="CARBOXYMETHYLENEBUTENOLIDASE-RELATED"/>
    <property type="match status" value="1"/>
</dbReference>
<evidence type="ECO:0000313" key="2">
    <source>
        <dbReference type="EMBL" id="BBH95726.1"/>
    </source>
</evidence>
<dbReference type="PANTHER" id="PTHR46623:SF6">
    <property type="entry name" value="ALPHA_BETA-HYDROLASES SUPERFAMILY PROTEIN"/>
    <property type="match status" value="1"/>
</dbReference>
<dbReference type="Pfam" id="PF01738">
    <property type="entry name" value="DLH"/>
    <property type="match status" value="1"/>
</dbReference>
<dbReference type="SUPFAM" id="SSF53474">
    <property type="entry name" value="alpha/beta-Hydrolases"/>
    <property type="match status" value="1"/>
</dbReference>
<dbReference type="AlphaFoldDB" id="A0A455T8E1"/>
<reference evidence="2" key="1">
    <citation type="submission" date="2018-12" db="EMBL/GenBank/DDBJ databases">
        <title>Novel natural products biosynthetic potential of the class Ktedonobacteria.</title>
        <authorList>
            <person name="Zheng Y."/>
            <person name="Saitou A."/>
            <person name="Wang C.M."/>
            <person name="Toyoda A."/>
            <person name="Minakuchi Y."/>
            <person name="Sekiguchi Y."/>
            <person name="Ueda K."/>
            <person name="Takano H."/>
            <person name="Sakai Y."/>
            <person name="Yokota A."/>
            <person name="Yabe S."/>
        </authorList>
    </citation>
    <scope>NUCLEOTIDE SEQUENCE</scope>
    <source>
        <strain evidence="2">A3-2</strain>
    </source>
</reference>
<dbReference type="EMBL" id="AP019377">
    <property type="protein sequence ID" value="BBH95726.1"/>
    <property type="molecule type" value="Genomic_DNA"/>
</dbReference>
<evidence type="ECO:0000259" key="1">
    <source>
        <dbReference type="Pfam" id="PF01738"/>
    </source>
</evidence>
<dbReference type="Gene3D" id="3.40.50.1820">
    <property type="entry name" value="alpha/beta hydrolase"/>
    <property type="match status" value="1"/>
</dbReference>
<dbReference type="InterPro" id="IPR029058">
    <property type="entry name" value="AB_hydrolase_fold"/>
</dbReference>
<proteinExistence type="predicted"/>
<dbReference type="InterPro" id="IPR002925">
    <property type="entry name" value="Dienelactn_hydro"/>
</dbReference>
<feature type="domain" description="Dienelactone hydrolase" evidence="1">
    <location>
        <begin position="34"/>
        <end position="252"/>
    </location>
</feature>
<sequence>MCYDDHARPPVPEGADGQAQGEDLVLTAADGNRFAAYFARPAAPTGAQVIIYPDVRGLHQFYKELALRFADIGIAAIALDYFGRTAGLTARDDSFEFWPHVQQLKLENFLLDVRAALDYLRGHASAEGATFPVGFCMGGSLTILSGCDRSFGFAGLIAFYAGLSRPIAGDGTALERADQLAYPLLGLFGGADQGIPVSQVRELEEKLRRRGLEHSIHIYEGAPHSFFDRRYNEYAEACADAWQRVRDFIAAHSRSRA</sequence>
<dbReference type="InterPro" id="IPR051049">
    <property type="entry name" value="Dienelactone_hydrolase-like"/>
</dbReference>
<name>A0A455T8E1_9CHLR</name>
<gene>
    <name evidence="2" type="ORF">KTA_39250</name>
</gene>
<dbReference type="GO" id="GO:0016787">
    <property type="term" value="F:hydrolase activity"/>
    <property type="evidence" value="ECO:0007669"/>
    <property type="project" value="InterPro"/>
</dbReference>